<evidence type="ECO:0000256" key="2">
    <source>
        <dbReference type="SAM" id="SignalP"/>
    </source>
</evidence>
<proteinExistence type="predicted"/>
<evidence type="ECO:0000313" key="4">
    <source>
        <dbReference type="EMBL" id="KAG2216575.1"/>
    </source>
</evidence>
<keyword evidence="2" id="KW-0732">Signal</keyword>
<feature type="domain" description="Choice-of-anchor A" evidence="3">
    <location>
        <begin position="82"/>
        <end position="347"/>
    </location>
</feature>
<protein>
    <recommendedName>
        <fullName evidence="3">Choice-of-anchor A domain-containing protein</fullName>
    </recommendedName>
</protein>
<gene>
    <name evidence="4" type="ORF">INT45_001700</name>
</gene>
<keyword evidence="5" id="KW-1185">Reference proteome</keyword>
<dbReference type="PANTHER" id="PTHR35711">
    <property type="entry name" value="EXPRESSED PROTEIN"/>
    <property type="match status" value="1"/>
</dbReference>
<dbReference type="InterPro" id="IPR026588">
    <property type="entry name" value="Choice_anch_A"/>
</dbReference>
<dbReference type="NCBIfam" id="TIGR04215">
    <property type="entry name" value="choice_anch_A"/>
    <property type="match status" value="1"/>
</dbReference>
<accession>A0A8H7VDN0</accession>
<feature type="region of interest" description="Disordered" evidence="1">
    <location>
        <begin position="448"/>
        <end position="536"/>
    </location>
</feature>
<feature type="compositionally biased region" description="Basic and acidic residues" evidence="1">
    <location>
        <begin position="512"/>
        <end position="530"/>
    </location>
</feature>
<dbReference type="AlphaFoldDB" id="A0A8H7VDN0"/>
<sequence>MQIRRKIFLTALCTTTLASFSYSGVSNVVVDAISYNPLNDYFDGGYHSILDVLQQGKLYKRELIDIGSQCPVDTATLAGAIGGGTDILGPLAVGGRFTAPNYIVNANRGQDCSLPPTISLDGIGLVVGGVTDTVDTRVHGDSVHAGGGDLSEIRELDYGQGCNIYDDIGTGVMDFDVAENAAIDASIMLASMTPNMYIDSEGRITDLGNGGSSKYKVFTFNTCNDGDCNVGGILSDPSAILFGQGNFNGPTGDVPGFQDTVVFNIPVDNFDVIELRTNFPSNGFYACRTIYNFYPVNSQGVYVTNGEISIFRNTGGQVEGFSLAPRAHIFDSAVGAFAGTIVGLDYQWYYEVIGVEIHDYGAADDSCNNFVGCFPLEDEFIEPTLIITTETTTTDNTVITTVITIPETTITTIIPTISETIYETTETITTGTIYTKKKWNKWNKDEKNDKWDKDDDCDDDDDEWDDEDDEWDDEDDEWDDEDDEWDDDDEWSNDDDEWDNKWNKNNKKKKGNWKDNNEKNWDDDDKDWKKSKMKYI</sequence>
<name>A0A8H7VDN0_9FUNG</name>
<evidence type="ECO:0000256" key="1">
    <source>
        <dbReference type="SAM" id="MobiDB-lite"/>
    </source>
</evidence>
<reference evidence="4 5" key="1">
    <citation type="submission" date="2020-12" db="EMBL/GenBank/DDBJ databases">
        <title>Metabolic potential, ecology and presence of endohyphal bacteria is reflected in genomic diversity of Mucoromycotina.</title>
        <authorList>
            <person name="Muszewska A."/>
            <person name="Okrasinska A."/>
            <person name="Steczkiewicz K."/>
            <person name="Drgas O."/>
            <person name="Orlowska M."/>
            <person name="Perlinska-Lenart U."/>
            <person name="Aleksandrzak-Piekarczyk T."/>
            <person name="Szatraj K."/>
            <person name="Zielenkiewicz U."/>
            <person name="Pilsyk S."/>
            <person name="Malc E."/>
            <person name="Mieczkowski P."/>
            <person name="Kruszewska J.S."/>
            <person name="Biernat P."/>
            <person name="Pawlowska J."/>
        </authorList>
    </citation>
    <scope>NUCLEOTIDE SEQUENCE [LARGE SCALE GENOMIC DNA]</scope>
    <source>
        <strain evidence="4 5">CBS 142.35</strain>
    </source>
</reference>
<feature type="compositionally biased region" description="Acidic residues" evidence="1">
    <location>
        <begin position="454"/>
        <end position="498"/>
    </location>
</feature>
<comment type="caution">
    <text evidence="4">The sequence shown here is derived from an EMBL/GenBank/DDBJ whole genome shotgun (WGS) entry which is preliminary data.</text>
</comment>
<evidence type="ECO:0000313" key="5">
    <source>
        <dbReference type="Proteomes" id="UP000646827"/>
    </source>
</evidence>
<dbReference type="Pfam" id="PF20597">
    <property type="entry name" value="pAdhesive_15"/>
    <property type="match status" value="1"/>
</dbReference>
<feature type="signal peptide" evidence="2">
    <location>
        <begin position="1"/>
        <end position="18"/>
    </location>
</feature>
<dbReference type="Proteomes" id="UP000646827">
    <property type="component" value="Unassembled WGS sequence"/>
</dbReference>
<feature type="chain" id="PRO_5034217707" description="Choice-of-anchor A domain-containing protein" evidence="2">
    <location>
        <begin position="19"/>
        <end position="536"/>
    </location>
</feature>
<dbReference type="OrthoDB" id="2280597at2759"/>
<dbReference type="PANTHER" id="PTHR35711:SF1">
    <property type="entry name" value="ECTODERMAL, ISOFORM F"/>
    <property type="match status" value="1"/>
</dbReference>
<evidence type="ECO:0000259" key="3">
    <source>
        <dbReference type="Pfam" id="PF20597"/>
    </source>
</evidence>
<dbReference type="EMBL" id="JAEPRB010000385">
    <property type="protein sequence ID" value="KAG2216575.1"/>
    <property type="molecule type" value="Genomic_DNA"/>
</dbReference>
<organism evidence="4 5">
    <name type="scientific">Circinella minor</name>
    <dbReference type="NCBI Taxonomy" id="1195481"/>
    <lineage>
        <taxon>Eukaryota</taxon>
        <taxon>Fungi</taxon>
        <taxon>Fungi incertae sedis</taxon>
        <taxon>Mucoromycota</taxon>
        <taxon>Mucoromycotina</taxon>
        <taxon>Mucoromycetes</taxon>
        <taxon>Mucorales</taxon>
        <taxon>Lichtheimiaceae</taxon>
        <taxon>Circinella</taxon>
    </lineage>
</organism>